<comment type="caution">
    <text evidence="2">The sequence shown here is derived from an EMBL/GenBank/DDBJ whole genome shotgun (WGS) entry which is preliminary data.</text>
</comment>
<proteinExistence type="predicted"/>
<dbReference type="Pfam" id="PF14013">
    <property type="entry name" value="MT0933_antitox"/>
    <property type="match status" value="1"/>
</dbReference>
<gene>
    <name evidence="2" type="ORF">KBO27_33015</name>
</gene>
<evidence type="ECO:0000256" key="1">
    <source>
        <dbReference type="SAM" id="MobiDB-lite"/>
    </source>
</evidence>
<organism evidence="2 3">
    <name type="scientific">Saccharopolyspora endophytica</name>
    <dbReference type="NCBI Taxonomy" id="543886"/>
    <lineage>
        <taxon>Bacteria</taxon>
        <taxon>Bacillati</taxon>
        <taxon>Actinomycetota</taxon>
        <taxon>Actinomycetes</taxon>
        <taxon>Pseudonocardiales</taxon>
        <taxon>Pseudonocardiaceae</taxon>
        <taxon>Saccharopolyspora</taxon>
    </lineage>
</organism>
<protein>
    <submittedName>
        <fullName evidence="2">Antitoxin</fullName>
    </submittedName>
</protein>
<keyword evidence="3" id="KW-1185">Reference proteome</keyword>
<sequence>MGFGDFKDKLQNLGQEHGDKVEQGMDKAGDAAKNKFGHEDQVDQAVEKGKGFVGGDQEEPPPPPGQ</sequence>
<dbReference type="EMBL" id="JAGPXE010000027">
    <property type="protein sequence ID" value="MBQ0928789.1"/>
    <property type="molecule type" value="Genomic_DNA"/>
</dbReference>
<dbReference type="InterPro" id="IPR028037">
    <property type="entry name" value="Antitoxin_Rv0909/MT0933"/>
</dbReference>
<dbReference type="RefSeq" id="WP_210973776.1">
    <property type="nucleotide sequence ID" value="NZ_JAGPXE010000027.1"/>
</dbReference>
<name>A0ABS5DR49_9PSEU</name>
<reference evidence="2 3" key="1">
    <citation type="submission" date="2021-04" db="EMBL/GenBank/DDBJ databases">
        <title>Whole-genome sequencing of Saccharopolyspora endophytica KCTC 19397.</title>
        <authorList>
            <person name="Ay H."/>
            <person name="Saygin H."/>
            <person name="Sahin N."/>
        </authorList>
    </citation>
    <scope>NUCLEOTIDE SEQUENCE [LARGE SCALE GENOMIC DNA]</scope>
    <source>
        <strain evidence="2 3">KCTC 19397</strain>
    </source>
</reference>
<dbReference type="Proteomes" id="UP000674084">
    <property type="component" value="Unassembled WGS sequence"/>
</dbReference>
<evidence type="ECO:0000313" key="2">
    <source>
        <dbReference type="EMBL" id="MBQ0928789.1"/>
    </source>
</evidence>
<accession>A0ABS5DR49</accession>
<evidence type="ECO:0000313" key="3">
    <source>
        <dbReference type="Proteomes" id="UP000674084"/>
    </source>
</evidence>
<feature type="compositionally biased region" description="Basic and acidic residues" evidence="1">
    <location>
        <begin position="1"/>
        <end position="50"/>
    </location>
</feature>
<feature type="region of interest" description="Disordered" evidence="1">
    <location>
        <begin position="1"/>
        <end position="66"/>
    </location>
</feature>